<keyword evidence="1" id="KW-0812">Transmembrane</keyword>
<gene>
    <name evidence="2" type="ORF">GCM10010145_24610</name>
</gene>
<feature type="transmembrane region" description="Helical" evidence="1">
    <location>
        <begin position="118"/>
        <end position="141"/>
    </location>
</feature>
<keyword evidence="1" id="KW-0472">Membrane</keyword>
<evidence type="ECO:0000313" key="2">
    <source>
        <dbReference type="EMBL" id="GGQ54192.1"/>
    </source>
</evidence>
<organism evidence="2 3">
    <name type="scientific">Streptomyces ruber</name>
    <dbReference type="NCBI Taxonomy" id="83378"/>
    <lineage>
        <taxon>Bacteria</taxon>
        <taxon>Bacillati</taxon>
        <taxon>Actinomycetota</taxon>
        <taxon>Actinomycetes</taxon>
        <taxon>Kitasatosporales</taxon>
        <taxon>Streptomycetaceae</taxon>
        <taxon>Streptomyces</taxon>
    </lineage>
</organism>
<reference evidence="2" key="1">
    <citation type="journal article" date="2014" name="Int. J. Syst. Evol. Microbiol.">
        <title>Complete genome sequence of Corynebacterium casei LMG S-19264T (=DSM 44701T), isolated from a smear-ripened cheese.</title>
        <authorList>
            <consortium name="US DOE Joint Genome Institute (JGI-PGF)"/>
            <person name="Walter F."/>
            <person name="Albersmeier A."/>
            <person name="Kalinowski J."/>
            <person name="Ruckert C."/>
        </authorList>
    </citation>
    <scope>NUCLEOTIDE SEQUENCE</scope>
    <source>
        <strain evidence="2">JCM 3131</strain>
    </source>
</reference>
<evidence type="ECO:0000313" key="3">
    <source>
        <dbReference type="Proteomes" id="UP000620156"/>
    </source>
</evidence>
<sequence>MTEKLLRSRKLLRPLRTCSWPERWLTRLLGAAVAAAAYGLCLPWDLRNRAETPGSITETTPVTGPGVAVLAVVLLALAAYFGHRDALAWPLLVVAAPPVTLMYISFRTHPETPDAAVAWPLAWALFTLVISAGVLVAASVARRFTFGAERDRAAEGWVFRAHQSEGCH</sequence>
<dbReference type="EMBL" id="BMQK01000004">
    <property type="protein sequence ID" value="GGQ54192.1"/>
    <property type="molecule type" value="Genomic_DNA"/>
</dbReference>
<keyword evidence="3" id="KW-1185">Reference proteome</keyword>
<name>A0A918BB70_9ACTN</name>
<proteinExistence type="predicted"/>
<evidence type="ECO:0000256" key="1">
    <source>
        <dbReference type="SAM" id="Phobius"/>
    </source>
</evidence>
<feature type="transmembrane region" description="Helical" evidence="1">
    <location>
        <begin position="63"/>
        <end position="81"/>
    </location>
</feature>
<accession>A0A918BB70</accession>
<dbReference type="Proteomes" id="UP000620156">
    <property type="component" value="Unassembled WGS sequence"/>
</dbReference>
<protein>
    <submittedName>
        <fullName evidence="2">Uncharacterized protein</fullName>
    </submittedName>
</protein>
<keyword evidence="1" id="KW-1133">Transmembrane helix</keyword>
<feature type="transmembrane region" description="Helical" evidence="1">
    <location>
        <begin position="88"/>
        <end position="106"/>
    </location>
</feature>
<dbReference type="RefSeq" id="WP_189216788.1">
    <property type="nucleotide sequence ID" value="NZ_BMQK01000004.1"/>
</dbReference>
<reference evidence="2" key="2">
    <citation type="submission" date="2020-09" db="EMBL/GenBank/DDBJ databases">
        <authorList>
            <person name="Sun Q."/>
            <person name="Ohkuma M."/>
        </authorList>
    </citation>
    <scope>NUCLEOTIDE SEQUENCE</scope>
    <source>
        <strain evidence="2">JCM 3131</strain>
    </source>
</reference>
<comment type="caution">
    <text evidence="2">The sequence shown here is derived from an EMBL/GenBank/DDBJ whole genome shotgun (WGS) entry which is preliminary data.</text>
</comment>
<dbReference type="AlphaFoldDB" id="A0A918BB70"/>